<keyword evidence="3" id="KW-1185">Reference proteome</keyword>
<keyword evidence="1" id="KW-0472">Membrane</keyword>
<reference evidence="2" key="2">
    <citation type="submission" date="2021-03" db="UniProtKB">
        <authorList>
            <consortium name="EnsemblPlants"/>
        </authorList>
    </citation>
    <scope>IDENTIFICATION</scope>
</reference>
<dbReference type="AlphaFoldDB" id="A0A803PC15"/>
<sequence>MSEVVDHASYGFSGGGSMSVIVKCLGFYFGVVGVGIVGIRHESSMGFGKTQFIPSLKMHPMVTFLKTSPEVPNHAINLMNETI</sequence>
<reference evidence="2" key="1">
    <citation type="submission" date="2018-11" db="EMBL/GenBank/DDBJ databases">
        <authorList>
            <person name="Grassa J C."/>
        </authorList>
    </citation>
    <scope>NUCLEOTIDE SEQUENCE [LARGE SCALE GENOMIC DNA]</scope>
</reference>
<dbReference type="Gramene" id="evm.model.04.1174">
    <property type="protein sequence ID" value="cds.evm.model.04.1174"/>
    <property type="gene ID" value="evm.TU.04.1174"/>
</dbReference>
<feature type="transmembrane region" description="Helical" evidence="1">
    <location>
        <begin position="20"/>
        <end position="39"/>
    </location>
</feature>
<evidence type="ECO:0000313" key="2">
    <source>
        <dbReference type="EnsemblPlants" id="cds.evm.model.04.1174"/>
    </source>
</evidence>
<evidence type="ECO:0000313" key="3">
    <source>
        <dbReference type="Proteomes" id="UP000596661"/>
    </source>
</evidence>
<protein>
    <submittedName>
        <fullName evidence="2">Uncharacterized protein</fullName>
    </submittedName>
</protein>
<dbReference type="EnsemblPlants" id="evm.model.04.1174">
    <property type="protein sequence ID" value="cds.evm.model.04.1174"/>
    <property type="gene ID" value="evm.TU.04.1174"/>
</dbReference>
<accession>A0A803PC15</accession>
<dbReference type="Proteomes" id="UP000596661">
    <property type="component" value="Chromosome 4"/>
</dbReference>
<proteinExistence type="predicted"/>
<organism evidence="2 3">
    <name type="scientific">Cannabis sativa</name>
    <name type="common">Hemp</name>
    <name type="synonym">Marijuana</name>
    <dbReference type="NCBI Taxonomy" id="3483"/>
    <lineage>
        <taxon>Eukaryota</taxon>
        <taxon>Viridiplantae</taxon>
        <taxon>Streptophyta</taxon>
        <taxon>Embryophyta</taxon>
        <taxon>Tracheophyta</taxon>
        <taxon>Spermatophyta</taxon>
        <taxon>Magnoliopsida</taxon>
        <taxon>eudicotyledons</taxon>
        <taxon>Gunneridae</taxon>
        <taxon>Pentapetalae</taxon>
        <taxon>rosids</taxon>
        <taxon>fabids</taxon>
        <taxon>Rosales</taxon>
        <taxon>Cannabaceae</taxon>
        <taxon>Cannabis</taxon>
    </lineage>
</organism>
<name>A0A803PC15_CANSA</name>
<keyword evidence="1" id="KW-1133">Transmembrane helix</keyword>
<keyword evidence="1" id="KW-0812">Transmembrane</keyword>
<dbReference type="EMBL" id="UZAU01000375">
    <property type="status" value="NOT_ANNOTATED_CDS"/>
    <property type="molecule type" value="Genomic_DNA"/>
</dbReference>
<evidence type="ECO:0000256" key="1">
    <source>
        <dbReference type="SAM" id="Phobius"/>
    </source>
</evidence>